<dbReference type="InterPro" id="IPR003477">
    <property type="entry name" value="PemK-like"/>
</dbReference>
<keyword evidence="2" id="KW-1185">Reference proteome</keyword>
<organism evidence="1 2">
    <name type="scientific">Agromyces atrinae</name>
    <dbReference type="NCBI Taxonomy" id="592376"/>
    <lineage>
        <taxon>Bacteria</taxon>
        <taxon>Bacillati</taxon>
        <taxon>Actinomycetota</taxon>
        <taxon>Actinomycetes</taxon>
        <taxon>Micrococcales</taxon>
        <taxon>Microbacteriaceae</taxon>
        <taxon>Agromyces</taxon>
    </lineage>
</organism>
<evidence type="ECO:0000313" key="2">
    <source>
        <dbReference type="Proteomes" id="UP000292686"/>
    </source>
</evidence>
<dbReference type="EMBL" id="SDPM01000005">
    <property type="protein sequence ID" value="RXZ86419.1"/>
    <property type="molecule type" value="Genomic_DNA"/>
</dbReference>
<dbReference type="AlphaFoldDB" id="A0A4Q2M3K4"/>
<evidence type="ECO:0000313" key="1">
    <source>
        <dbReference type="EMBL" id="RXZ86419.1"/>
    </source>
</evidence>
<accession>A0A4Q2M3K4</accession>
<reference evidence="1 2" key="1">
    <citation type="submission" date="2019-01" db="EMBL/GenBank/DDBJ databases">
        <title>Agromyces.</title>
        <authorList>
            <person name="Li J."/>
        </authorList>
    </citation>
    <scope>NUCLEOTIDE SEQUENCE [LARGE SCALE GENOMIC DNA]</scope>
    <source>
        <strain evidence="1 2">DSM 23870</strain>
    </source>
</reference>
<gene>
    <name evidence="1" type="ORF">ESP50_10590</name>
</gene>
<proteinExistence type="predicted"/>
<sequence length="136" mass="15036">MSTDATVEVDPRRLGRVRLSYAPQRDSEPDPGEIVWTWVPFEENDGRGKDRPVVVVAAGADGSHLAVRLTSHPRAGDPDYLSIGRGDWDSQGRESWVDLGRVFRVSAGGVRREASALDSARYTRVAAALSKRYGWR</sequence>
<dbReference type="OrthoDB" id="5184628at2"/>
<dbReference type="Pfam" id="PF02452">
    <property type="entry name" value="PemK_toxin"/>
    <property type="match status" value="1"/>
</dbReference>
<comment type="caution">
    <text evidence="1">The sequence shown here is derived from an EMBL/GenBank/DDBJ whole genome shotgun (WGS) entry which is preliminary data.</text>
</comment>
<dbReference type="SUPFAM" id="SSF50118">
    <property type="entry name" value="Cell growth inhibitor/plasmid maintenance toxic component"/>
    <property type="match status" value="1"/>
</dbReference>
<dbReference type="Proteomes" id="UP000292686">
    <property type="component" value="Unassembled WGS sequence"/>
</dbReference>
<protein>
    <submittedName>
        <fullName evidence="1">Type II toxin-antitoxin system PemK/MazF family toxin</fullName>
    </submittedName>
</protein>
<dbReference type="GO" id="GO:0003677">
    <property type="term" value="F:DNA binding"/>
    <property type="evidence" value="ECO:0007669"/>
    <property type="project" value="InterPro"/>
</dbReference>
<name>A0A4Q2M3K4_9MICO</name>